<dbReference type="Gene3D" id="1.20.1440.60">
    <property type="entry name" value="23S rRNA-intervening sequence"/>
    <property type="match status" value="1"/>
</dbReference>
<dbReference type="AlphaFoldDB" id="A0A370Q794"/>
<organism evidence="1 2">
    <name type="scientific">Marinirhabdus gelatinilytica</name>
    <dbReference type="NCBI Taxonomy" id="1703343"/>
    <lineage>
        <taxon>Bacteria</taxon>
        <taxon>Pseudomonadati</taxon>
        <taxon>Bacteroidota</taxon>
        <taxon>Flavobacteriia</taxon>
        <taxon>Flavobacteriales</taxon>
        <taxon>Flavobacteriaceae</taxon>
    </lineage>
</organism>
<dbReference type="SUPFAM" id="SSF158446">
    <property type="entry name" value="IVS-encoded protein-like"/>
    <property type="match status" value="1"/>
</dbReference>
<dbReference type="PANTHER" id="PTHR38471">
    <property type="entry name" value="FOUR HELIX BUNDLE PROTEIN"/>
    <property type="match status" value="1"/>
</dbReference>
<evidence type="ECO:0000313" key="2">
    <source>
        <dbReference type="Proteomes" id="UP000255317"/>
    </source>
</evidence>
<proteinExistence type="predicted"/>
<reference evidence="1 2" key="1">
    <citation type="submission" date="2018-07" db="EMBL/GenBank/DDBJ databases">
        <title>Genomic Encyclopedia of Type Strains, Phase IV (KMG-IV): sequencing the most valuable type-strain genomes for metagenomic binning, comparative biology and taxonomic classification.</title>
        <authorList>
            <person name="Goeker M."/>
        </authorList>
    </citation>
    <scope>NUCLEOTIDE SEQUENCE [LARGE SCALE GENOMIC DNA]</scope>
    <source>
        <strain evidence="1 2">DSM 101478</strain>
    </source>
</reference>
<dbReference type="Proteomes" id="UP000255317">
    <property type="component" value="Unassembled WGS sequence"/>
</dbReference>
<dbReference type="InterPro" id="IPR036583">
    <property type="entry name" value="23S_rRNA_IVS_sf"/>
</dbReference>
<dbReference type="EMBL" id="QRAO01000005">
    <property type="protein sequence ID" value="RDK84217.1"/>
    <property type="molecule type" value="Genomic_DNA"/>
</dbReference>
<dbReference type="Pfam" id="PF05635">
    <property type="entry name" value="23S_rRNA_IVP"/>
    <property type="match status" value="1"/>
</dbReference>
<evidence type="ECO:0000313" key="1">
    <source>
        <dbReference type="EMBL" id="RDK84217.1"/>
    </source>
</evidence>
<dbReference type="RefSeq" id="WP_211308922.1">
    <property type="nucleotide sequence ID" value="NZ_QRAO01000005.1"/>
</dbReference>
<dbReference type="PANTHER" id="PTHR38471:SF2">
    <property type="entry name" value="FOUR HELIX BUNDLE PROTEIN"/>
    <property type="match status" value="1"/>
</dbReference>
<dbReference type="InterPro" id="IPR012657">
    <property type="entry name" value="23S_rRNA-intervening_sequence"/>
</dbReference>
<comment type="caution">
    <text evidence="1">The sequence shown here is derived from an EMBL/GenBank/DDBJ whole genome shotgun (WGS) entry which is preliminary data.</text>
</comment>
<protein>
    <submittedName>
        <fullName evidence="1">Four helix bundle protein</fullName>
    </submittedName>
</protein>
<dbReference type="NCBIfam" id="TIGR02436">
    <property type="entry name" value="four helix bundle protein"/>
    <property type="match status" value="1"/>
</dbReference>
<keyword evidence="2" id="KW-1185">Reference proteome</keyword>
<accession>A0A370Q794</accession>
<sequence>MADFKTELKERMFQFAVDCGKLCNQFLEQRKYYTYCNQLIRSSASVGANYRAACRTKSDKDFINKLKIVEEEADESMYWIKILMAFTDEESENLKRLHTEANELLSITIASITTMRKRIDNK</sequence>
<gene>
    <name evidence="1" type="ORF">C8D94_10562</name>
</gene>
<name>A0A370Q794_9FLAO</name>
<dbReference type="PIRSF" id="PIRSF035652">
    <property type="entry name" value="CHP02436"/>
    <property type="match status" value="1"/>
</dbReference>